<dbReference type="Pfam" id="PF00953">
    <property type="entry name" value="Glycos_transf_4"/>
    <property type="match status" value="1"/>
</dbReference>
<dbReference type="PANTHER" id="PTHR22926">
    <property type="entry name" value="PHOSPHO-N-ACETYLMURAMOYL-PENTAPEPTIDE-TRANSFERASE"/>
    <property type="match status" value="1"/>
</dbReference>
<name>A0ABT1S5C8_9FIRM</name>
<proteinExistence type="predicted"/>
<dbReference type="EMBL" id="JANGAC010000001">
    <property type="protein sequence ID" value="MCQ4921659.1"/>
    <property type="molecule type" value="Genomic_DNA"/>
</dbReference>
<reference evidence="8 9" key="1">
    <citation type="submission" date="2022-06" db="EMBL/GenBank/DDBJ databases">
        <title>Isolation of gut microbiota from human fecal samples.</title>
        <authorList>
            <person name="Pamer E.G."/>
            <person name="Barat B."/>
            <person name="Waligurski E."/>
            <person name="Medina S."/>
            <person name="Paddock L."/>
            <person name="Mostad J."/>
        </authorList>
    </citation>
    <scope>NUCLEOTIDE SEQUENCE [LARGE SCALE GENOMIC DNA]</scope>
    <source>
        <strain evidence="8 9">DFI.7.95</strain>
    </source>
</reference>
<keyword evidence="6 7" id="KW-0472">Membrane</keyword>
<feature type="transmembrane region" description="Helical" evidence="7">
    <location>
        <begin position="140"/>
        <end position="157"/>
    </location>
</feature>
<feature type="transmembrane region" description="Helical" evidence="7">
    <location>
        <begin position="71"/>
        <end position="91"/>
    </location>
</feature>
<keyword evidence="5 7" id="KW-1133">Transmembrane helix</keyword>
<feature type="transmembrane region" description="Helical" evidence="7">
    <location>
        <begin position="112"/>
        <end position="134"/>
    </location>
</feature>
<dbReference type="Proteomes" id="UP001524478">
    <property type="component" value="Unassembled WGS sequence"/>
</dbReference>
<evidence type="ECO:0000256" key="4">
    <source>
        <dbReference type="ARBA" id="ARBA00022692"/>
    </source>
</evidence>
<feature type="transmembrane region" description="Helical" evidence="7">
    <location>
        <begin position="186"/>
        <end position="201"/>
    </location>
</feature>
<evidence type="ECO:0000256" key="3">
    <source>
        <dbReference type="ARBA" id="ARBA00022679"/>
    </source>
</evidence>
<keyword evidence="2" id="KW-1003">Cell membrane</keyword>
<keyword evidence="3" id="KW-0808">Transferase</keyword>
<organism evidence="8 9">
    <name type="scientific">Tissierella carlieri</name>
    <dbReference type="NCBI Taxonomy" id="689904"/>
    <lineage>
        <taxon>Bacteria</taxon>
        <taxon>Bacillati</taxon>
        <taxon>Bacillota</taxon>
        <taxon>Tissierellia</taxon>
        <taxon>Tissierellales</taxon>
        <taxon>Tissierellaceae</taxon>
        <taxon>Tissierella</taxon>
    </lineage>
</organism>
<evidence type="ECO:0000256" key="1">
    <source>
        <dbReference type="ARBA" id="ARBA00004651"/>
    </source>
</evidence>
<accession>A0ABT1S5C8</accession>
<dbReference type="PANTHER" id="PTHR22926:SF3">
    <property type="entry name" value="UNDECAPRENYL-PHOSPHATE ALPHA-N-ACETYLGLUCOSAMINYL 1-PHOSPHATE TRANSFERASE"/>
    <property type="match status" value="1"/>
</dbReference>
<comment type="caution">
    <text evidence="8">The sequence shown here is derived from an EMBL/GenBank/DDBJ whole genome shotgun (WGS) entry which is preliminary data.</text>
</comment>
<evidence type="ECO:0000256" key="5">
    <source>
        <dbReference type="ARBA" id="ARBA00022989"/>
    </source>
</evidence>
<dbReference type="InterPro" id="IPR000715">
    <property type="entry name" value="Glycosyl_transferase_4"/>
</dbReference>
<sequence length="271" mass="30557">MNYYYLISLILSFLLTYVALPKVMDMLLRSNIVCENFKSDLIPTSMGIVFVFIQVINLGTLQILFDFNNNFNLVYLVGFIFIGLLGLFDDLTGEKKIKGLRGHIKAFFKGTLTTGAIKAFMGFFISLVVSSYISNSLKDFIINSLLIGLFTNFVNLFDLRPGRAAKLFIAISLVFIITNFTKDNNYILFSFLGILIPYIILDLKSKVMMGDVGSNTLGFTLGIYAATSLNPMVKYTILILLIIFHIIAEKVSFSKIIDNNKFLRFLDNIGR</sequence>
<evidence type="ECO:0000256" key="6">
    <source>
        <dbReference type="ARBA" id="ARBA00023136"/>
    </source>
</evidence>
<keyword evidence="4 7" id="KW-0812">Transmembrane</keyword>
<feature type="transmembrane region" description="Helical" evidence="7">
    <location>
        <begin position="164"/>
        <end position="180"/>
    </location>
</feature>
<feature type="transmembrane region" description="Helical" evidence="7">
    <location>
        <begin position="6"/>
        <end position="24"/>
    </location>
</feature>
<comment type="subcellular location">
    <subcellularLocation>
        <location evidence="1">Cell membrane</location>
        <topology evidence="1">Multi-pass membrane protein</topology>
    </subcellularLocation>
</comment>
<keyword evidence="9" id="KW-1185">Reference proteome</keyword>
<dbReference type="RefSeq" id="WP_216555789.1">
    <property type="nucleotide sequence ID" value="NZ_JAHLOH010000016.1"/>
</dbReference>
<gene>
    <name evidence="8" type="ORF">NE686_01060</name>
</gene>
<evidence type="ECO:0000256" key="2">
    <source>
        <dbReference type="ARBA" id="ARBA00022475"/>
    </source>
</evidence>
<evidence type="ECO:0000313" key="9">
    <source>
        <dbReference type="Proteomes" id="UP001524478"/>
    </source>
</evidence>
<feature type="transmembrane region" description="Helical" evidence="7">
    <location>
        <begin position="232"/>
        <end position="248"/>
    </location>
</feature>
<feature type="transmembrane region" description="Helical" evidence="7">
    <location>
        <begin position="45"/>
        <end position="65"/>
    </location>
</feature>
<evidence type="ECO:0000313" key="8">
    <source>
        <dbReference type="EMBL" id="MCQ4921659.1"/>
    </source>
</evidence>
<protein>
    <submittedName>
        <fullName evidence="8">Phospho-N-acetylmuramoyl-pentapeptide-transferase</fullName>
    </submittedName>
</protein>
<evidence type="ECO:0000256" key="7">
    <source>
        <dbReference type="SAM" id="Phobius"/>
    </source>
</evidence>